<sequence>MAVISLPLTFTNSFWTQDYRKGLEVLYGKLEQGVAENDEIVAFILARAQAENQLANALLNPPTIGSPGTGFDRDDGASLLMTFRGLQDESIAQGKIHKEIAKDLQTIVAEPFNEWARMYKEQVSSSKGKVLHSWVRAYEDAQKEVIKLKHSYLTKTRKADEAEDESRFAPGSDVSDHYTTSPHLAPRDATRTPQRSATVTERISQRFKEIQRKATGSISSTTNESDAGTDVGEGDKELSKVDKGKGRATELSSPPPMSPPLPPAKLDTSPQSQPPAGPVPILMAGVPFSASAISTLLARAAAQMPLRPVRFPLLGEYSDCFSGAEFVEWLNKNVPAFEGNLDVSEEAARELIEREGILRRVGEFGNGFEHADDAYYQFRPKAFDLEGKTPESVNPPKRSQIADNLLKRSNNLVNVVTKALNATSQNEPAYVRLRQEAEEADKMYRVAVRKLDRQRLGLEERIEEVLKALQRGEAERLRAVKTVLHQYQGTLANLPKALEPTLERSATFITTYQPESDLTALIERYRTGPFRPVAKLYESVAHDESDVVFGIDLRKWAEGGWSALTSGEEKKDYIPPVLTALLNALRYAYVNLPDDNERRKSWIYDVPLPALHHLRESLNAVPPDQPFSQEMLARFDAPILAGCVKLWALELDPPLMLWEGWDEIRKLYPTVGSFKVGDGASEQQHVQDLQAALLHVPKVNLFVLDAIVTHLHKLIDTTSSEEDDDVYITKLALSVGRTIIRPQVETELSIQDRHPTLLLIDLVKNYDSILPPTIERKKRESERRVPVRKRTAPVDMRISRGKLSVGSPSREILAAQELAAHKAPAAASAPAVESGDGSGGLLARVAEPKPIEPAPVSEPNTETETKAVAPESEPERGNGSPSSVAKDPSVPPRPTFTEPPPEVDDLPPRPSFKEPPPELDDGPYTQPSFVSPPSSPPRTTPPVAEEKPVSPAVAVTPATPQNPIKALRRHSAVRSGSTSPARSSSPSTGTRGGGSGTGAAADDQPLNPGRSGLSRHTSGQNAVRGPRITRGPRTPGAGGASVSSMVANFNNRTGAVSPPPRSSSPGLKRTSGVGAAGSRPSSMLGGSGAHGRGVSGGRGGFSRRTMASDAEDDVVDK</sequence>
<dbReference type="InterPro" id="IPR001060">
    <property type="entry name" value="FCH_dom"/>
</dbReference>
<dbReference type="SUPFAM" id="SSF48350">
    <property type="entry name" value="GTPase activation domain, GAP"/>
    <property type="match status" value="1"/>
</dbReference>
<proteinExistence type="predicted"/>
<evidence type="ECO:0000259" key="3">
    <source>
        <dbReference type="PROSITE" id="PS50186"/>
    </source>
</evidence>
<accession>A0A0C9XUX0</accession>
<dbReference type="GO" id="GO:0005096">
    <property type="term" value="F:GTPase activator activity"/>
    <property type="evidence" value="ECO:0007669"/>
    <property type="project" value="TreeGrafter"/>
</dbReference>
<dbReference type="InterPro" id="IPR000591">
    <property type="entry name" value="DEP_dom"/>
</dbReference>
<dbReference type="HOGENOM" id="CLU_008201_0_0_1"/>
<feature type="compositionally biased region" description="Low complexity" evidence="2">
    <location>
        <begin position="974"/>
        <end position="989"/>
    </location>
</feature>
<feature type="region of interest" description="Disordered" evidence="2">
    <location>
        <begin position="850"/>
        <end position="1117"/>
    </location>
</feature>
<dbReference type="EMBL" id="KN833864">
    <property type="protein sequence ID" value="KIK16215.1"/>
    <property type="molecule type" value="Genomic_DNA"/>
</dbReference>
<feature type="compositionally biased region" description="Pro residues" evidence="2">
    <location>
        <begin position="889"/>
        <end position="900"/>
    </location>
</feature>
<feature type="compositionally biased region" description="Polar residues" evidence="2">
    <location>
        <begin position="1041"/>
        <end position="1054"/>
    </location>
</feature>
<evidence type="ECO:0008006" key="7">
    <source>
        <dbReference type="Google" id="ProtNLM"/>
    </source>
</evidence>
<dbReference type="PANTHER" id="PTHR23065">
    <property type="entry name" value="PROLINE-SERINE-THREONINE PHOSPHATASE INTERACTING PROTEIN 1"/>
    <property type="match status" value="1"/>
</dbReference>
<dbReference type="OrthoDB" id="2155291at2759"/>
<reference evidence="5 6" key="1">
    <citation type="submission" date="2014-04" db="EMBL/GenBank/DDBJ databases">
        <authorList>
            <consortium name="DOE Joint Genome Institute"/>
            <person name="Kuo A."/>
            <person name="Kohler A."/>
            <person name="Costa M.D."/>
            <person name="Nagy L.G."/>
            <person name="Floudas D."/>
            <person name="Copeland A."/>
            <person name="Barry K.W."/>
            <person name="Cichocki N."/>
            <person name="Veneault-Fourrey C."/>
            <person name="LaButti K."/>
            <person name="Lindquist E.A."/>
            <person name="Lipzen A."/>
            <person name="Lundell T."/>
            <person name="Morin E."/>
            <person name="Murat C."/>
            <person name="Sun H."/>
            <person name="Tunlid A."/>
            <person name="Henrissat B."/>
            <person name="Grigoriev I.V."/>
            <person name="Hibbett D.S."/>
            <person name="Martin F."/>
            <person name="Nordberg H.P."/>
            <person name="Cantor M.N."/>
            <person name="Hua S.X."/>
        </authorList>
    </citation>
    <scope>NUCLEOTIDE SEQUENCE [LARGE SCALE GENOMIC DNA]</scope>
    <source>
        <strain evidence="5 6">441</strain>
    </source>
</reference>
<feature type="region of interest" description="Disordered" evidence="2">
    <location>
        <begin position="777"/>
        <end position="803"/>
    </location>
</feature>
<dbReference type="GO" id="GO:0007264">
    <property type="term" value="P:small GTPase-mediated signal transduction"/>
    <property type="evidence" value="ECO:0007669"/>
    <property type="project" value="TreeGrafter"/>
</dbReference>
<feature type="compositionally biased region" description="Low complexity" evidence="2">
    <location>
        <begin position="1024"/>
        <end position="1035"/>
    </location>
</feature>
<dbReference type="AlphaFoldDB" id="A0A0C9XUX0"/>
<reference evidence="6" key="2">
    <citation type="submission" date="2015-01" db="EMBL/GenBank/DDBJ databases">
        <title>Evolutionary Origins and Diversification of the Mycorrhizal Mutualists.</title>
        <authorList>
            <consortium name="DOE Joint Genome Institute"/>
            <consortium name="Mycorrhizal Genomics Consortium"/>
            <person name="Kohler A."/>
            <person name="Kuo A."/>
            <person name="Nagy L.G."/>
            <person name="Floudas D."/>
            <person name="Copeland A."/>
            <person name="Barry K.W."/>
            <person name="Cichocki N."/>
            <person name="Veneault-Fourrey C."/>
            <person name="LaButti K."/>
            <person name="Lindquist E.A."/>
            <person name="Lipzen A."/>
            <person name="Lundell T."/>
            <person name="Morin E."/>
            <person name="Murat C."/>
            <person name="Riley R."/>
            <person name="Ohm R."/>
            <person name="Sun H."/>
            <person name="Tunlid A."/>
            <person name="Henrissat B."/>
            <person name="Grigoriev I.V."/>
            <person name="Hibbett D.S."/>
            <person name="Martin F."/>
        </authorList>
    </citation>
    <scope>NUCLEOTIDE SEQUENCE [LARGE SCALE GENOMIC DNA]</scope>
    <source>
        <strain evidence="6">441</strain>
    </source>
</reference>
<name>A0A0C9XUX0_9AGAM</name>
<dbReference type="PANTHER" id="PTHR23065:SF17">
    <property type="entry name" value="RHO-GTPASE-ACTIVATING PROTEIN RGD2"/>
    <property type="match status" value="1"/>
</dbReference>
<dbReference type="STRING" id="765257.A0A0C9XUX0"/>
<keyword evidence="1" id="KW-0175">Coiled coil</keyword>
<dbReference type="GO" id="GO:0000935">
    <property type="term" value="C:division septum"/>
    <property type="evidence" value="ECO:0007669"/>
    <property type="project" value="TreeGrafter"/>
</dbReference>
<dbReference type="SUPFAM" id="SSF46785">
    <property type="entry name" value="Winged helix' DNA-binding domain"/>
    <property type="match status" value="1"/>
</dbReference>
<dbReference type="Gene3D" id="1.20.1270.60">
    <property type="entry name" value="Arfaptin homology (AH) domain/BAR domain"/>
    <property type="match status" value="2"/>
</dbReference>
<dbReference type="Proteomes" id="UP000054018">
    <property type="component" value="Unassembled WGS sequence"/>
</dbReference>
<dbReference type="SMART" id="SM00324">
    <property type="entry name" value="RhoGAP"/>
    <property type="match status" value="1"/>
</dbReference>
<evidence type="ECO:0000256" key="2">
    <source>
        <dbReference type="SAM" id="MobiDB-lite"/>
    </source>
</evidence>
<dbReference type="GO" id="GO:0007010">
    <property type="term" value="P:cytoskeleton organization"/>
    <property type="evidence" value="ECO:0007669"/>
    <property type="project" value="TreeGrafter"/>
</dbReference>
<feature type="compositionally biased region" description="Polar residues" evidence="2">
    <location>
        <begin position="191"/>
        <end position="202"/>
    </location>
</feature>
<feature type="compositionally biased region" description="Basic and acidic residues" evidence="2">
    <location>
        <begin position="233"/>
        <end position="248"/>
    </location>
</feature>
<evidence type="ECO:0000313" key="6">
    <source>
        <dbReference type="Proteomes" id="UP000054018"/>
    </source>
</evidence>
<feature type="compositionally biased region" description="Polar residues" evidence="2">
    <location>
        <begin position="214"/>
        <end position="226"/>
    </location>
</feature>
<feature type="compositionally biased region" description="Gly residues" evidence="2">
    <location>
        <begin position="1085"/>
        <end position="1100"/>
    </location>
</feature>
<protein>
    <recommendedName>
        <fullName evidence="7">Rho-GAP domain-containing protein</fullName>
    </recommendedName>
</protein>
<evidence type="ECO:0000256" key="1">
    <source>
        <dbReference type="SAM" id="Coils"/>
    </source>
</evidence>
<evidence type="ECO:0000313" key="5">
    <source>
        <dbReference type="EMBL" id="KIK16215.1"/>
    </source>
</evidence>
<keyword evidence="6" id="KW-1185">Reference proteome</keyword>
<organism evidence="5 6">
    <name type="scientific">Pisolithus microcarpus 441</name>
    <dbReference type="NCBI Taxonomy" id="765257"/>
    <lineage>
        <taxon>Eukaryota</taxon>
        <taxon>Fungi</taxon>
        <taxon>Dikarya</taxon>
        <taxon>Basidiomycota</taxon>
        <taxon>Agaricomycotina</taxon>
        <taxon>Agaricomycetes</taxon>
        <taxon>Agaricomycetidae</taxon>
        <taxon>Boletales</taxon>
        <taxon>Sclerodermatineae</taxon>
        <taxon>Pisolithaceae</taxon>
        <taxon>Pisolithus</taxon>
    </lineage>
</organism>
<dbReference type="PROSITE" id="PS50238">
    <property type="entry name" value="RHOGAP"/>
    <property type="match status" value="1"/>
</dbReference>
<dbReference type="Gene3D" id="1.10.10.10">
    <property type="entry name" value="Winged helix-like DNA-binding domain superfamily/Winged helix DNA-binding domain"/>
    <property type="match status" value="1"/>
</dbReference>
<dbReference type="InterPro" id="IPR008936">
    <property type="entry name" value="Rho_GTPase_activation_prot"/>
</dbReference>
<dbReference type="Pfam" id="PF00611">
    <property type="entry name" value="FCH"/>
    <property type="match status" value="1"/>
</dbReference>
<gene>
    <name evidence="5" type="ORF">PISMIDRAFT_113832</name>
</gene>
<dbReference type="InterPro" id="IPR000198">
    <property type="entry name" value="RhoGAP_dom"/>
</dbReference>
<feature type="domain" description="Rho-GAP" evidence="4">
    <location>
        <begin position="562"/>
        <end position="770"/>
    </location>
</feature>
<feature type="compositionally biased region" description="Pro residues" evidence="2">
    <location>
        <begin position="253"/>
        <end position="263"/>
    </location>
</feature>
<dbReference type="SUPFAM" id="SSF103657">
    <property type="entry name" value="BAR/IMD domain-like"/>
    <property type="match status" value="1"/>
</dbReference>
<dbReference type="Gene3D" id="1.10.555.10">
    <property type="entry name" value="Rho GTPase activation protein"/>
    <property type="match status" value="1"/>
</dbReference>
<evidence type="ECO:0000259" key="4">
    <source>
        <dbReference type="PROSITE" id="PS50238"/>
    </source>
</evidence>
<dbReference type="SMART" id="SM00055">
    <property type="entry name" value="FCH"/>
    <property type="match status" value="1"/>
</dbReference>
<dbReference type="Pfam" id="PF00620">
    <property type="entry name" value="RhoGAP"/>
    <property type="match status" value="1"/>
</dbReference>
<feature type="compositionally biased region" description="Basic and acidic residues" evidence="2">
    <location>
        <begin position="203"/>
        <end position="212"/>
    </location>
</feature>
<feature type="region of interest" description="Disordered" evidence="2">
    <location>
        <begin position="154"/>
        <end position="277"/>
    </location>
</feature>
<dbReference type="InterPro" id="IPR036390">
    <property type="entry name" value="WH_DNA-bd_sf"/>
</dbReference>
<dbReference type="InterPro" id="IPR036388">
    <property type="entry name" value="WH-like_DNA-bd_sf"/>
</dbReference>
<feature type="coiled-coil region" evidence="1">
    <location>
        <begin position="448"/>
        <end position="475"/>
    </location>
</feature>
<dbReference type="PROSITE" id="PS50186">
    <property type="entry name" value="DEP"/>
    <property type="match status" value="1"/>
</dbReference>
<feature type="domain" description="DEP" evidence="3">
    <location>
        <begin position="300"/>
        <end position="380"/>
    </location>
</feature>
<dbReference type="InterPro" id="IPR027267">
    <property type="entry name" value="AH/BAR_dom_sf"/>
</dbReference>
<dbReference type="GO" id="GO:0005886">
    <property type="term" value="C:plasma membrane"/>
    <property type="evidence" value="ECO:0007669"/>
    <property type="project" value="TreeGrafter"/>
</dbReference>
<dbReference type="GO" id="GO:0005737">
    <property type="term" value="C:cytoplasm"/>
    <property type="evidence" value="ECO:0007669"/>
    <property type="project" value="TreeGrafter"/>
</dbReference>